<dbReference type="SUPFAM" id="SSF161098">
    <property type="entry name" value="MetI-like"/>
    <property type="match status" value="1"/>
</dbReference>
<dbReference type="Gene3D" id="1.10.3720.10">
    <property type="entry name" value="MetI-like"/>
    <property type="match status" value="1"/>
</dbReference>
<keyword evidence="5 7" id="KW-1133">Transmembrane helix</keyword>
<evidence type="ECO:0000256" key="4">
    <source>
        <dbReference type="ARBA" id="ARBA00022692"/>
    </source>
</evidence>
<feature type="transmembrane region" description="Helical" evidence="7">
    <location>
        <begin position="90"/>
        <end position="116"/>
    </location>
</feature>
<keyword evidence="4 7" id="KW-0812">Transmembrane</keyword>
<dbReference type="PANTHER" id="PTHR43744:SF3">
    <property type="entry name" value="LACTOSE TRANSPORT SYSTEM PERMEASE PROTEIN LACG"/>
    <property type="match status" value="1"/>
</dbReference>
<proteinExistence type="inferred from homology"/>
<evidence type="ECO:0000313" key="10">
    <source>
        <dbReference type="Proteomes" id="UP000077927"/>
    </source>
</evidence>
<dbReference type="PANTHER" id="PTHR43744">
    <property type="entry name" value="ABC TRANSPORTER PERMEASE PROTEIN MG189-RELATED-RELATED"/>
    <property type="match status" value="1"/>
</dbReference>
<comment type="subcellular location">
    <subcellularLocation>
        <location evidence="1 7">Cell membrane</location>
        <topology evidence="1 7">Multi-pass membrane protein</topology>
    </subcellularLocation>
</comment>
<evidence type="ECO:0000256" key="3">
    <source>
        <dbReference type="ARBA" id="ARBA00022475"/>
    </source>
</evidence>
<comment type="similarity">
    <text evidence="7">Belongs to the binding-protein-dependent transport system permease family.</text>
</comment>
<feature type="transmembrane region" description="Helical" evidence="7">
    <location>
        <begin position="205"/>
        <end position="230"/>
    </location>
</feature>
<evidence type="ECO:0000256" key="2">
    <source>
        <dbReference type="ARBA" id="ARBA00022448"/>
    </source>
</evidence>
<protein>
    <submittedName>
        <fullName evidence="9">Binding-protein-dependent transport system inner membrane component family protein</fullName>
    </submittedName>
</protein>
<sequence length="299" mass="32251">MSAKPIVSGQPVAMAPAQSGVRLSGVAGTAVRWLLYAVVVAVFAGPYWAMIATAFNADTVQPGQLQLWPSHPSLKHFVYAWSEAGAWRNLLNSCVVVVGGLALQMTVSALAAYALARKKFVGAGIVSLLFLSTMMLPEEVIAIPLYLVLGKLPVVHASLLNSYLGMILPVAGWAFSIFVLTEFMKAVPMELEEAARIDGASEWQIFFNVVLPLVKPALGTTAIFGFLMIWDQYLLPLIVVNRETLYTLPVVLASLRTDEHISPNVFIAVTLLAMIPSVGLYLGLQKHFQRGLTSGALKG</sequence>
<dbReference type="PROSITE" id="PS50928">
    <property type="entry name" value="ABC_TM1"/>
    <property type="match status" value="1"/>
</dbReference>
<evidence type="ECO:0000256" key="6">
    <source>
        <dbReference type="ARBA" id="ARBA00023136"/>
    </source>
</evidence>
<dbReference type="InterPro" id="IPR035906">
    <property type="entry name" value="MetI-like_sf"/>
</dbReference>
<evidence type="ECO:0000259" key="8">
    <source>
        <dbReference type="PROSITE" id="PS50928"/>
    </source>
</evidence>
<dbReference type="AlphaFoldDB" id="A0AAC9BJ34"/>
<dbReference type="GO" id="GO:0005886">
    <property type="term" value="C:plasma membrane"/>
    <property type="evidence" value="ECO:0007669"/>
    <property type="project" value="UniProtKB-SubCell"/>
</dbReference>
<dbReference type="GO" id="GO:0055085">
    <property type="term" value="P:transmembrane transport"/>
    <property type="evidence" value="ECO:0007669"/>
    <property type="project" value="InterPro"/>
</dbReference>
<accession>A0AAC9BJ34</accession>
<evidence type="ECO:0000256" key="7">
    <source>
        <dbReference type="RuleBase" id="RU363032"/>
    </source>
</evidence>
<dbReference type="EMBL" id="CP012606">
    <property type="protein sequence ID" value="ANH75133.1"/>
    <property type="molecule type" value="Genomic_DNA"/>
</dbReference>
<name>A0AAC9BJ34_9RALS</name>
<feature type="transmembrane region" description="Helical" evidence="7">
    <location>
        <begin position="128"/>
        <end position="149"/>
    </location>
</feature>
<gene>
    <name evidence="9" type="ORF">ACS15_4610</name>
</gene>
<dbReference type="CDD" id="cd06261">
    <property type="entry name" value="TM_PBP2"/>
    <property type="match status" value="1"/>
</dbReference>
<keyword evidence="2 7" id="KW-0813">Transport</keyword>
<feature type="domain" description="ABC transmembrane type-1" evidence="8">
    <location>
        <begin position="90"/>
        <end position="284"/>
    </location>
</feature>
<feature type="transmembrane region" description="Helical" evidence="7">
    <location>
        <begin position="161"/>
        <end position="184"/>
    </location>
</feature>
<dbReference type="InterPro" id="IPR000515">
    <property type="entry name" value="MetI-like"/>
</dbReference>
<feature type="transmembrane region" description="Helical" evidence="7">
    <location>
        <begin position="33"/>
        <end position="55"/>
    </location>
</feature>
<feature type="transmembrane region" description="Helical" evidence="7">
    <location>
        <begin position="265"/>
        <end position="284"/>
    </location>
</feature>
<dbReference type="Pfam" id="PF00528">
    <property type="entry name" value="BPD_transp_1"/>
    <property type="match status" value="1"/>
</dbReference>
<dbReference type="KEGG" id="rin:ACS15_4610"/>
<evidence type="ECO:0000256" key="5">
    <source>
        <dbReference type="ARBA" id="ARBA00022989"/>
    </source>
</evidence>
<evidence type="ECO:0000313" key="9">
    <source>
        <dbReference type="EMBL" id="ANH75133.1"/>
    </source>
</evidence>
<reference evidence="9 10" key="1">
    <citation type="submission" date="2015-09" db="EMBL/GenBank/DDBJ databases">
        <authorList>
            <person name="Xu Y."/>
            <person name="Nagy A."/>
            <person name="Liu N.T."/>
            <person name="Nou X."/>
        </authorList>
    </citation>
    <scope>NUCLEOTIDE SEQUENCE [LARGE SCALE GENOMIC DNA]</scope>
    <source>
        <strain evidence="9 10">FC1138</strain>
    </source>
</reference>
<organism evidence="9 10">
    <name type="scientific">Ralstonia insidiosa</name>
    <dbReference type="NCBI Taxonomy" id="190721"/>
    <lineage>
        <taxon>Bacteria</taxon>
        <taxon>Pseudomonadati</taxon>
        <taxon>Pseudomonadota</taxon>
        <taxon>Betaproteobacteria</taxon>
        <taxon>Burkholderiales</taxon>
        <taxon>Burkholderiaceae</taxon>
        <taxon>Ralstonia</taxon>
    </lineage>
</organism>
<evidence type="ECO:0000256" key="1">
    <source>
        <dbReference type="ARBA" id="ARBA00004651"/>
    </source>
</evidence>
<dbReference type="RefSeq" id="WP_197495063.1">
    <property type="nucleotide sequence ID" value="NZ_CP012606.1"/>
</dbReference>
<dbReference type="GeneID" id="61528607"/>
<dbReference type="Proteomes" id="UP000077927">
    <property type="component" value="Chromosome 2"/>
</dbReference>
<keyword evidence="6 7" id="KW-0472">Membrane</keyword>
<keyword evidence="3" id="KW-1003">Cell membrane</keyword>